<dbReference type="PANTHER" id="PTHR34376:SF4">
    <property type="entry name" value="KAZAL-LIKE DOMAIN-CONTAINING PROTEIN"/>
    <property type="match status" value="1"/>
</dbReference>
<dbReference type="Proteomes" id="UP000886885">
    <property type="component" value="Chromosome 14A"/>
</dbReference>
<feature type="transmembrane region" description="Helical" evidence="1">
    <location>
        <begin position="45"/>
        <end position="65"/>
    </location>
</feature>
<organism evidence="2 3">
    <name type="scientific">Populus tomentosa</name>
    <name type="common">Chinese white poplar</name>
    <dbReference type="NCBI Taxonomy" id="118781"/>
    <lineage>
        <taxon>Eukaryota</taxon>
        <taxon>Viridiplantae</taxon>
        <taxon>Streptophyta</taxon>
        <taxon>Embryophyta</taxon>
        <taxon>Tracheophyta</taxon>
        <taxon>Spermatophyta</taxon>
        <taxon>Magnoliopsida</taxon>
        <taxon>eudicotyledons</taxon>
        <taxon>Gunneridae</taxon>
        <taxon>Pentapetalae</taxon>
        <taxon>rosids</taxon>
        <taxon>fabids</taxon>
        <taxon>Malpighiales</taxon>
        <taxon>Salicaceae</taxon>
        <taxon>Saliceae</taxon>
        <taxon>Populus</taxon>
    </lineage>
</organism>
<evidence type="ECO:0008006" key="4">
    <source>
        <dbReference type="Google" id="ProtNLM"/>
    </source>
</evidence>
<comment type="caution">
    <text evidence="2">The sequence shown here is derived from an EMBL/GenBank/DDBJ whole genome shotgun (WGS) entry which is preliminary data.</text>
</comment>
<reference evidence="2" key="1">
    <citation type="journal article" date="2020" name="bioRxiv">
        <title>Hybrid origin of Populus tomentosa Carr. identified through genome sequencing and phylogenomic analysis.</title>
        <authorList>
            <person name="An X."/>
            <person name="Gao K."/>
            <person name="Chen Z."/>
            <person name="Li J."/>
            <person name="Yang X."/>
            <person name="Yang X."/>
            <person name="Zhou J."/>
            <person name="Guo T."/>
            <person name="Zhao T."/>
            <person name="Huang S."/>
            <person name="Miao D."/>
            <person name="Khan W.U."/>
            <person name="Rao P."/>
            <person name="Ye M."/>
            <person name="Lei B."/>
            <person name="Liao W."/>
            <person name="Wang J."/>
            <person name="Ji L."/>
            <person name="Li Y."/>
            <person name="Guo B."/>
            <person name="Mustafa N.S."/>
            <person name="Li S."/>
            <person name="Yun Q."/>
            <person name="Keller S.R."/>
            <person name="Mao J."/>
            <person name="Zhang R."/>
            <person name="Strauss S.H."/>
        </authorList>
    </citation>
    <scope>NUCLEOTIDE SEQUENCE</scope>
    <source>
        <strain evidence="2">GM15</strain>
        <tissue evidence="2">Leaf</tissue>
    </source>
</reference>
<dbReference type="OrthoDB" id="850608at2759"/>
<keyword evidence="3" id="KW-1185">Reference proteome</keyword>
<evidence type="ECO:0000313" key="3">
    <source>
        <dbReference type="Proteomes" id="UP000886885"/>
    </source>
</evidence>
<sequence length="124" mass="12962">MWRQSNDSLSLSLSYLNILLSKSPRTSSSARTSARNQATNMATSIRVAQLCIVMVLVLGLCSTMVQARRGSVNLCPGSASRGTCTGPINCFRADPVCGANGVTYGCGCPEAACARVRVVKLGAC</sequence>
<evidence type="ECO:0000313" key="2">
    <source>
        <dbReference type="EMBL" id="KAG6749699.1"/>
    </source>
</evidence>
<dbReference type="PANTHER" id="PTHR34376">
    <property type="entry name" value="SERINE PROTEASE INHIBITOR, KAZAL-TYPE FAMILY PROTEIN"/>
    <property type="match status" value="1"/>
</dbReference>
<protein>
    <recommendedName>
        <fullName evidence="4">Kazal-like domain-containing protein</fullName>
    </recommendedName>
</protein>
<keyword evidence="1" id="KW-1133">Transmembrane helix</keyword>
<dbReference type="FunFam" id="3.30.60.30:FF:000116">
    <property type="entry name" value="Serine protease inhibitor, Kazal-type family protein"/>
    <property type="match status" value="1"/>
</dbReference>
<keyword evidence="1" id="KW-0472">Membrane</keyword>
<dbReference type="EMBL" id="JAAWWB010000027">
    <property type="protein sequence ID" value="KAG6749699.1"/>
    <property type="molecule type" value="Genomic_DNA"/>
</dbReference>
<evidence type="ECO:0000256" key="1">
    <source>
        <dbReference type="SAM" id="Phobius"/>
    </source>
</evidence>
<gene>
    <name evidence="2" type="ORF">POTOM_046766</name>
</gene>
<proteinExistence type="predicted"/>
<dbReference type="AlphaFoldDB" id="A0A8X7YEZ8"/>
<accession>A0A8X7YEZ8</accession>
<keyword evidence="1" id="KW-0812">Transmembrane</keyword>
<name>A0A8X7YEZ8_POPTO</name>